<dbReference type="InterPro" id="IPR026341">
    <property type="entry name" value="T9SS_type_B"/>
</dbReference>
<comment type="caution">
    <text evidence="3">The sequence shown here is derived from an EMBL/GenBank/DDBJ whole genome shotgun (WGS) entry which is preliminary data.</text>
</comment>
<dbReference type="SMART" id="SM00089">
    <property type="entry name" value="PKD"/>
    <property type="match status" value="2"/>
</dbReference>
<evidence type="ECO:0000259" key="2">
    <source>
        <dbReference type="PROSITE" id="PS50093"/>
    </source>
</evidence>
<feature type="domain" description="PKD" evidence="2">
    <location>
        <begin position="54"/>
        <end position="111"/>
    </location>
</feature>
<feature type="chain" id="PRO_5046737054" evidence="1">
    <location>
        <begin position="25"/>
        <end position="450"/>
    </location>
</feature>
<dbReference type="Pfam" id="PF13585">
    <property type="entry name" value="CHU_C"/>
    <property type="match status" value="1"/>
</dbReference>
<gene>
    <name evidence="3" type="ORF">IRJ18_16370</name>
</gene>
<dbReference type="InterPro" id="IPR000601">
    <property type="entry name" value="PKD_dom"/>
</dbReference>
<keyword evidence="1" id="KW-0732">Signal</keyword>
<accession>A0ABR9XL56</accession>
<dbReference type="InterPro" id="IPR013783">
    <property type="entry name" value="Ig-like_fold"/>
</dbReference>
<dbReference type="Proteomes" id="UP000632774">
    <property type="component" value="Unassembled WGS sequence"/>
</dbReference>
<name>A0ABR9XL56_9SPHI</name>
<dbReference type="EMBL" id="JADFFM010000002">
    <property type="protein sequence ID" value="MBE9667946.1"/>
    <property type="molecule type" value="Genomic_DNA"/>
</dbReference>
<feature type="signal peptide" evidence="1">
    <location>
        <begin position="1"/>
        <end position="24"/>
    </location>
</feature>
<proteinExistence type="predicted"/>
<dbReference type="NCBIfam" id="TIGR04131">
    <property type="entry name" value="Bac_Flav_CTERM"/>
    <property type="match status" value="1"/>
</dbReference>
<sequence>MQCNKLFIALSLLTSFLFFNQVYANVCDITAGFTYAKTTCGKDVAFTDQSVTITGTIIKREWNFGDNSPLSTTKNPAHTYAAPGDFTVTLTVTNDVGCTASKSQTIHINAPPFASFAISAPDCTNRDITFDPTNSLPGDGTFATFRWDFGDGITQTKTNNQPFTHQYSNGGNHTITLTITSTTGCVSNMATKTVTVYPTPMVEIIPIYTICEGAQPVQFSVDKHGFTGTGTFSGTGISSDGIFNPAAAGPGKFDITYTFTSAAGCPYSATTVIEVDPNPRVTGTDVQVLEGGRTKINIPAPTGIEPLKYKWTLANGDPATGLDRDNILSPTVTATNNTSYMLTVTSGEGCSASAIVNVNILKKLVVPNTFTPNGDGINDYWVIHFLDTYAGCSVTIFNRYGFKIYQSTGYSKPWDGRGSNGEPVEVGTYYYIIDPRNGDKVISGNLTVLR</sequence>
<dbReference type="InterPro" id="IPR022409">
    <property type="entry name" value="PKD/Chitinase_dom"/>
</dbReference>
<dbReference type="PROSITE" id="PS50093">
    <property type="entry name" value="PKD"/>
    <property type="match status" value="2"/>
</dbReference>
<dbReference type="Gene3D" id="2.60.40.10">
    <property type="entry name" value="Immunoglobulins"/>
    <property type="match status" value="3"/>
</dbReference>
<dbReference type="InterPro" id="IPR035986">
    <property type="entry name" value="PKD_dom_sf"/>
</dbReference>
<protein>
    <submittedName>
        <fullName evidence="3">Gliding motility-associated C-terminal domain-containing protein</fullName>
    </submittedName>
</protein>
<feature type="domain" description="PKD" evidence="2">
    <location>
        <begin position="111"/>
        <end position="196"/>
    </location>
</feature>
<evidence type="ECO:0000313" key="4">
    <source>
        <dbReference type="Proteomes" id="UP000632774"/>
    </source>
</evidence>
<organism evidence="3 4">
    <name type="scientific">Mucilaginibacter boryungensis</name>
    <dbReference type="NCBI Taxonomy" id="768480"/>
    <lineage>
        <taxon>Bacteria</taxon>
        <taxon>Pseudomonadati</taxon>
        <taxon>Bacteroidota</taxon>
        <taxon>Sphingobacteriia</taxon>
        <taxon>Sphingobacteriales</taxon>
        <taxon>Sphingobacteriaceae</taxon>
        <taxon>Mucilaginibacter</taxon>
    </lineage>
</organism>
<evidence type="ECO:0000256" key="1">
    <source>
        <dbReference type="SAM" id="SignalP"/>
    </source>
</evidence>
<keyword evidence="4" id="KW-1185">Reference proteome</keyword>
<dbReference type="CDD" id="cd00146">
    <property type="entry name" value="PKD"/>
    <property type="match status" value="2"/>
</dbReference>
<evidence type="ECO:0000313" key="3">
    <source>
        <dbReference type="EMBL" id="MBE9667946.1"/>
    </source>
</evidence>
<dbReference type="Pfam" id="PF18911">
    <property type="entry name" value="PKD_4"/>
    <property type="match status" value="2"/>
</dbReference>
<reference evidence="3 4" key="1">
    <citation type="submission" date="2020-10" db="EMBL/GenBank/DDBJ databases">
        <title>Mucilaginibacter mali sp. nov., isolated from rhizosphere soil of apple orchard.</title>
        <authorList>
            <person name="Lee J.-S."/>
            <person name="Kim H.S."/>
            <person name="Kim J.-S."/>
        </authorList>
    </citation>
    <scope>NUCLEOTIDE SEQUENCE [LARGE SCALE GENOMIC DNA]</scope>
    <source>
        <strain evidence="3 4">KCTC 23157</strain>
    </source>
</reference>
<dbReference type="SUPFAM" id="SSF49299">
    <property type="entry name" value="PKD domain"/>
    <property type="match status" value="2"/>
</dbReference>
<dbReference type="RefSeq" id="WP_194107381.1">
    <property type="nucleotide sequence ID" value="NZ_JADFFM010000002.1"/>
</dbReference>